<dbReference type="EMBL" id="CP021983">
    <property type="protein sequence ID" value="ASC69982.1"/>
    <property type="molecule type" value="Genomic_DNA"/>
</dbReference>
<name>A0A1Z3HI34_9CYAN</name>
<dbReference type="AlphaFoldDB" id="A0A1Z3HI34"/>
<organism evidence="1 2">
    <name type="scientific">Halomicronema hongdechloris C2206</name>
    <dbReference type="NCBI Taxonomy" id="1641165"/>
    <lineage>
        <taxon>Bacteria</taxon>
        <taxon>Bacillati</taxon>
        <taxon>Cyanobacteriota</taxon>
        <taxon>Cyanophyceae</taxon>
        <taxon>Nodosilineales</taxon>
        <taxon>Nodosilineaceae</taxon>
        <taxon>Halomicronema</taxon>
    </lineage>
</organism>
<sequence>MTLTLGFRVPWLRAKSRMVMGEKRREIWANYNNLTLGTMASNPSDRKIYIDSLSVISPLQIKFINEML</sequence>
<keyword evidence="2" id="KW-1185">Reference proteome</keyword>
<dbReference type="KEGG" id="hhg:XM38_009120"/>
<gene>
    <name evidence="1" type="ORF">XM38_009120</name>
</gene>
<accession>A0A1Z3HI34</accession>
<evidence type="ECO:0000313" key="2">
    <source>
        <dbReference type="Proteomes" id="UP000191901"/>
    </source>
</evidence>
<proteinExistence type="predicted"/>
<evidence type="ECO:0000313" key="1">
    <source>
        <dbReference type="EMBL" id="ASC69982.1"/>
    </source>
</evidence>
<dbReference type="Proteomes" id="UP000191901">
    <property type="component" value="Chromosome"/>
</dbReference>
<protein>
    <submittedName>
        <fullName evidence="1">Uncharacterized protein</fullName>
    </submittedName>
</protein>
<reference evidence="1 2" key="1">
    <citation type="journal article" date="2016" name="Biochim. Biophys. Acta">
        <title>Characterization of red-shifted phycobilisomes isolated from the chlorophyll f-containing cyanobacterium Halomicronema hongdechloris.</title>
        <authorList>
            <person name="Li Y."/>
            <person name="Lin Y."/>
            <person name="Garvey C.J."/>
            <person name="Birch D."/>
            <person name="Corkery R.W."/>
            <person name="Loughlin P.C."/>
            <person name="Scheer H."/>
            <person name="Willows R.D."/>
            <person name="Chen M."/>
        </authorList>
    </citation>
    <scope>NUCLEOTIDE SEQUENCE [LARGE SCALE GENOMIC DNA]</scope>
    <source>
        <strain evidence="1 2">C2206</strain>
    </source>
</reference>